<name>A0AAN4W060_9BACT</name>
<sequence length="35" mass="4133">MEDTEADCITQTNKNHLRKLEQFVAEKTLQQKELV</sequence>
<proteinExistence type="predicted"/>
<evidence type="ECO:0000313" key="1">
    <source>
        <dbReference type="EMBL" id="GJM61892.1"/>
    </source>
</evidence>
<comment type="caution">
    <text evidence="1">The sequence shown here is derived from an EMBL/GenBank/DDBJ whole genome shotgun (WGS) entry which is preliminary data.</text>
</comment>
<protein>
    <submittedName>
        <fullName evidence="1">Uncharacterized protein</fullName>
    </submittedName>
</protein>
<evidence type="ECO:0000313" key="2">
    <source>
        <dbReference type="Proteomes" id="UP001310022"/>
    </source>
</evidence>
<reference evidence="1 2" key="1">
    <citation type="submission" date="2021-12" db="EMBL/GenBank/DDBJ databases">
        <title>Genome sequencing of bacteria with rrn-lacking chromosome and rrn-plasmid.</title>
        <authorList>
            <person name="Anda M."/>
            <person name="Iwasaki W."/>
        </authorList>
    </citation>
    <scope>NUCLEOTIDE SEQUENCE [LARGE SCALE GENOMIC DNA]</scope>
    <source>
        <strain evidence="1 2">NBRC 15940</strain>
    </source>
</reference>
<gene>
    <name evidence="1" type="ORF">PEDI_24440</name>
</gene>
<accession>A0AAN4W060</accession>
<dbReference type="EMBL" id="BQKE01000001">
    <property type="protein sequence ID" value="GJM61892.1"/>
    <property type="molecule type" value="Genomic_DNA"/>
</dbReference>
<dbReference type="Proteomes" id="UP001310022">
    <property type="component" value="Unassembled WGS sequence"/>
</dbReference>
<dbReference type="AlphaFoldDB" id="A0AAN4W060"/>
<keyword evidence="2" id="KW-1185">Reference proteome</keyword>
<organism evidence="1 2">
    <name type="scientific">Persicobacter diffluens</name>
    <dbReference type="NCBI Taxonomy" id="981"/>
    <lineage>
        <taxon>Bacteria</taxon>
        <taxon>Pseudomonadati</taxon>
        <taxon>Bacteroidota</taxon>
        <taxon>Cytophagia</taxon>
        <taxon>Cytophagales</taxon>
        <taxon>Persicobacteraceae</taxon>
        <taxon>Persicobacter</taxon>
    </lineage>
</organism>